<evidence type="ECO:0000313" key="11">
    <source>
        <dbReference type="Proteomes" id="UP000070427"/>
    </source>
</evidence>
<dbReference type="GO" id="GO:0003676">
    <property type="term" value="F:nucleic acid binding"/>
    <property type="evidence" value="ECO:0007669"/>
    <property type="project" value="InterPro"/>
</dbReference>
<feature type="transmembrane region" description="Helical" evidence="6">
    <location>
        <begin position="7"/>
        <end position="27"/>
    </location>
</feature>
<keyword evidence="3" id="KW-0540">Nuclease</keyword>
<reference evidence="10 11" key="1">
    <citation type="submission" date="2015-12" db="EMBL/GenBank/DDBJ databases">
        <title>Draft genome sequnece of Fervidicola ferrireducens strain Y170.</title>
        <authorList>
            <person name="Patel B.K."/>
        </authorList>
    </citation>
    <scope>NUCLEOTIDE SEQUENCE [LARGE SCALE GENOMIC DNA]</scope>
    <source>
        <strain evidence="10 11">Y170</strain>
    </source>
</reference>
<organism evidence="10 11">
    <name type="scientific">Fervidicola ferrireducens</name>
    <dbReference type="NCBI Taxonomy" id="520764"/>
    <lineage>
        <taxon>Bacteria</taxon>
        <taxon>Bacillati</taxon>
        <taxon>Bacillota</taxon>
        <taxon>Clostridia</taxon>
        <taxon>Thermosediminibacterales</taxon>
        <taxon>Thermosediminibacteraceae</taxon>
        <taxon>Fervidicola</taxon>
    </lineage>
</organism>
<dbReference type="Pfam" id="PF02272">
    <property type="entry name" value="DHHA1"/>
    <property type="match status" value="1"/>
</dbReference>
<dbReference type="Gene3D" id="3.90.1640.30">
    <property type="match status" value="1"/>
</dbReference>
<evidence type="ECO:0000256" key="2">
    <source>
        <dbReference type="ARBA" id="ARBA00019841"/>
    </source>
</evidence>
<evidence type="ECO:0000313" key="10">
    <source>
        <dbReference type="EMBL" id="KXG74862.1"/>
    </source>
</evidence>
<dbReference type="AlphaFoldDB" id="A0A140L2T7"/>
<dbReference type="PANTHER" id="PTHR30255">
    <property type="entry name" value="SINGLE-STRANDED-DNA-SPECIFIC EXONUCLEASE RECJ"/>
    <property type="match status" value="1"/>
</dbReference>
<dbReference type="OrthoDB" id="9809852at2"/>
<dbReference type="SUPFAM" id="SSF64182">
    <property type="entry name" value="DHH phosphoesterases"/>
    <property type="match status" value="1"/>
</dbReference>
<dbReference type="Pfam" id="PF01368">
    <property type="entry name" value="DHH"/>
    <property type="match status" value="1"/>
</dbReference>
<evidence type="ECO:0000259" key="7">
    <source>
        <dbReference type="Pfam" id="PF01368"/>
    </source>
</evidence>
<dbReference type="InterPro" id="IPR001667">
    <property type="entry name" value="DDH_dom"/>
</dbReference>
<dbReference type="STRING" id="520764.AN618_21540"/>
<dbReference type="InterPro" id="IPR003156">
    <property type="entry name" value="DHHA1_dom"/>
</dbReference>
<feature type="domain" description="DDH" evidence="7">
    <location>
        <begin position="88"/>
        <end position="211"/>
    </location>
</feature>
<dbReference type="Pfam" id="PF17768">
    <property type="entry name" value="RecJ_OB"/>
    <property type="match status" value="1"/>
</dbReference>
<comment type="similarity">
    <text evidence="1">Belongs to the RecJ family.</text>
</comment>
<comment type="caution">
    <text evidence="10">The sequence shown here is derived from an EMBL/GenBank/DDBJ whole genome shotgun (WGS) entry which is preliminary data.</text>
</comment>
<feature type="domain" description="DHHA1" evidence="8">
    <location>
        <begin position="352"/>
        <end position="439"/>
    </location>
</feature>
<dbReference type="PATRIC" id="fig|520764.3.peg.2302"/>
<keyword evidence="6" id="KW-0472">Membrane</keyword>
<dbReference type="InterPro" id="IPR041122">
    <property type="entry name" value="RecJ_OB"/>
</dbReference>
<evidence type="ECO:0000256" key="5">
    <source>
        <dbReference type="ARBA" id="ARBA00022839"/>
    </source>
</evidence>
<dbReference type="InterPro" id="IPR038763">
    <property type="entry name" value="DHH_sf"/>
</dbReference>
<feature type="domain" description="RecJ OB" evidence="9">
    <location>
        <begin position="460"/>
        <end position="546"/>
    </location>
</feature>
<dbReference type="InterPro" id="IPR051673">
    <property type="entry name" value="SSDNA_exonuclease_RecJ"/>
</dbReference>
<dbReference type="Proteomes" id="UP000070427">
    <property type="component" value="Unassembled WGS sequence"/>
</dbReference>
<dbReference type="InParanoid" id="A0A140L2T7"/>
<evidence type="ECO:0000259" key="9">
    <source>
        <dbReference type="Pfam" id="PF17768"/>
    </source>
</evidence>
<keyword evidence="5 10" id="KW-0269">Exonuclease</keyword>
<keyword evidence="4 10" id="KW-0378">Hydrolase</keyword>
<evidence type="ECO:0000256" key="4">
    <source>
        <dbReference type="ARBA" id="ARBA00022801"/>
    </source>
</evidence>
<dbReference type="EMBL" id="LOED01000038">
    <property type="protein sequence ID" value="KXG74862.1"/>
    <property type="molecule type" value="Genomic_DNA"/>
</dbReference>
<accession>A0A140L2T7</accession>
<evidence type="ECO:0000256" key="3">
    <source>
        <dbReference type="ARBA" id="ARBA00022722"/>
    </source>
</evidence>
<keyword evidence="11" id="KW-1185">Reference proteome</keyword>
<evidence type="ECO:0000256" key="1">
    <source>
        <dbReference type="ARBA" id="ARBA00005915"/>
    </source>
</evidence>
<dbReference type="GO" id="GO:0004527">
    <property type="term" value="F:exonuclease activity"/>
    <property type="evidence" value="ECO:0007669"/>
    <property type="project" value="UniProtKB-KW"/>
</dbReference>
<keyword evidence="6" id="KW-0812">Transmembrane</keyword>
<name>A0A140L2T7_9FIRM</name>
<keyword evidence="6" id="KW-1133">Transmembrane helix</keyword>
<dbReference type="PANTHER" id="PTHR30255:SF2">
    <property type="entry name" value="SINGLE-STRANDED-DNA-SPECIFIC EXONUCLEASE RECJ"/>
    <property type="match status" value="1"/>
</dbReference>
<protein>
    <recommendedName>
        <fullName evidence="2">Single-stranded-DNA-specific exonuclease RecJ</fullName>
    </recommendedName>
</protein>
<proteinExistence type="inferred from homology"/>
<sequence>MEGSGELVLFLLLSILHALVLLLLRLWRERGDNVAVWRIRGGLNGRLSLLEQVRKTRGYDDISYKEAELPNLKEAVAAIKESIEAKERIAVFGDYDCDGICGALIMKEALKKAGADVTVVLPTRREGYGIKARHVKELKERGIRTIITVDNGVAAYEAAEAAKELGIRMVVTDHHEPKNTLPQCIVVDPKLHSDDVFRDYAGAVVAYKVGEALLDSMGLSMDGRLKVYASLATVVDMMPVVGPNHRLAREGLLIMRESPPVGIKALMDAAGTKILNGYSFGWQLGPRINAAGRMSDPRIAYKLLATDDYYEAAKLAGVLERMNRERQEIIEKAVEECMSKYDGSMFPFFVVGYPQGVAGVVAGQVAGIIKRPVLVGSEQGGVVKASGRSVGEFSILDALHEAKARCGLPEVYGGHRKACGLEVSIKDVGRLQAVLEEIARERLTLEDMTEWLDIEGVITSAVTPDEVEELDELEPSGESNPEPVFLYKGVVEQVRIGEGWKLVRTGGLKFFTDDGIGIDEGKTIYAAVTPQVNEYNGGREVMLRVHEVRERVYTREYLLNVYAKWKNGTHVNDGNIRDIFAELGLSRAANTNGRRNLLESETFRKYGAVLL</sequence>
<evidence type="ECO:0000256" key="6">
    <source>
        <dbReference type="SAM" id="Phobius"/>
    </source>
</evidence>
<evidence type="ECO:0000259" key="8">
    <source>
        <dbReference type="Pfam" id="PF02272"/>
    </source>
</evidence>
<gene>
    <name evidence="10" type="primary">recJ_2</name>
    <name evidence="10" type="ORF">AN618_21540</name>
</gene>
<dbReference type="Gene3D" id="3.10.310.30">
    <property type="match status" value="1"/>
</dbReference>